<dbReference type="EMBL" id="JAIWYP010000008">
    <property type="protein sequence ID" value="KAH3787248.1"/>
    <property type="molecule type" value="Genomic_DNA"/>
</dbReference>
<keyword evidence="2" id="KW-1185">Reference proteome</keyword>
<accession>A0A9D4IWY1</accession>
<proteinExistence type="predicted"/>
<dbReference type="AlphaFoldDB" id="A0A9D4IWY1"/>
<reference evidence="1" key="2">
    <citation type="submission" date="2020-11" db="EMBL/GenBank/DDBJ databases">
        <authorList>
            <person name="McCartney M.A."/>
            <person name="Auch B."/>
            <person name="Kono T."/>
            <person name="Mallez S."/>
            <person name="Becker A."/>
            <person name="Gohl D.M."/>
            <person name="Silverstein K.A.T."/>
            <person name="Koren S."/>
            <person name="Bechman K.B."/>
            <person name="Herman A."/>
            <person name="Abrahante J.E."/>
            <person name="Garbe J."/>
        </authorList>
    </citation>
    <scope>NUCLEOTIDE SEQUENCE</scope>
    <source>
        <strain evidence="1">Duluth1</strain>
        <tissue evidence="1">Whole animal</tissue>
    </source>
</reference>
<evidence type="ECO:0000313" key="2">
    <source>
        <dbReference type="Proteomes" id="UP000828390"/>
    </source>
</evidence>
<evidence type="ECO:0000313" key="1">
    <source>
        <dbReference type="EMBL" id="KAH3787248.1"/>
    </source>
</evidence>
<dbReference type="Proteomes" id="UP000828390">
    <property type="component" value="Unassembled WGS sequence"/>
</dbReference>
<gene>
    <name evidence="1" type="ORF">DPMN_165368</name>
</gene>
<reference evidence="1" key="1">
    <citation type="journal article" date="2019" name="bioRxiv">
        <title>The Genome of the Zebra Mussel, Dreissena polymorpha: A Resource for Invasive Species Research.</title>
        <authorList>
            <person name="McCartney M.A."/>
            <person name="Auch B."/>
            <person name="Kono T."/>
            <person name="Mallez S."/>
            <person name="Zhang Y."/>
            <person name="Obille A."/>
            <person name="Becker A."/>
            <person name="Abrahante J.E."/>
            <person name="Garbe J."/>
            <person name="Badalamenti J.P."/>
            <person name="Herman A."/>
            <person name="Mangelson H."/>
            <person name="Liachko I."/>
            <person name="Sullivan S."/>
            <person name="Sone E.D."/>
            <person name="Koren S."/>
            <person name="Silverstein K.A.T."/>
            <person name="Beckman K.B."/>
            <person name="Gohl D.M."/>
        </authorList>
    </citation>
    <scope>NUCLEOTIDE SEQUENCE</scope>
    <source>
        <strain evidence="1">Duluth1</strain>
        <tissue evidence="1">Whole animal</tissue>
    </source>
</reference>
<sequence length="81" mass="8876">MSAVNEISFGGCSVSSWSVRVATEARVTRRRFAHLYIFPHRGELLRAALLIQLSSPPSSRTSSSLLGSLAPRRCSGLVNRF</sequence>
<protein>
    <submittedName>
        <fullName evidence="1">Uncharacterized protein</fullName>
    </submittedName>
</protein>
<name>A0A9D4IWY1_DREPO</name>
<organism evidence="1 2">
    <name type="scientific">Dreissena polymorpha</name>
    <name type="common">Zebra mussel</name>
    <name type="synonym">Mytilus polymorpha</name>
    <dbReference type="NCBI Taxonomy" id="45954"/>
    <lineage>
        <taxon>Eukaryota</taxon>
        <taxon>Metazoa</taxon>
        <taxon>Spiralia</taxon>
        <taxon>Lophotrochozoa</taxon>
        <taxon>Mollusca</taxon>
        <taxon>Bivalvia</taxon>
        <taxon>Autobranchia</taxon>
        <taxon>Heteroconchia</taxon>
        <taxon>Euheterodonta</taxon>
        <taxon>Imparidentia</taxon>
        <taxon>Neoheterodontei</taxon>
        <taxon>Myida</taxon>
        <taxon>Dreissenoidea</taxon>
        <taxon>Dreissenidae</taxon>
        <taxon>Dreissena</taxon>
    </lineage>
</organism>
<comment type="caution">
    <text evidence="1">The sequence shown here is derived from an EMBL/GenBank/DDBJ whole genome shotgun (WGS) entry which is preliminary data.</text>
</comment>